<dbReference type="EMBL" id="JAPHAV010000022">
    <property type="protein sequence ID" value="MCX2699221.1"/>
    <property type="molecule type" value="Genomic_DNA"/>
</dbReference>
<proteinExistence type="predicted"/>
<protein>
    <submittedName>
        <fullName evidence="1">Uncharacterized protein</fullName>
    </submittedName>
</protein>
<evidence type="ECO:0000313" key="1">
    <source>
        <dbReference type="EMBL" id="MCX2699221.1"/>
    </source>
</evidence>
<sequence>MTDKTSVIVFFPPLVDLVDDKFFIKAEDIDGKLWELVGPISDDKVAMWIRAALTAMEDGWGYLSALRNTLSGTCGERD</sequence>
<accession>A0ABT3QUB6</accession>
<reference evidence="1 2" key="1">
    <citation type="submission" date="2022-11" db="EMBL/GenBank/DDBJ databases">
        <title>Brucella sp. YY2X, whole genome shotgun sequencing project.</title>
        <authorList>
            <person name="Yang Y."/>
        </authorList>
    </citation>
    <scope>NUCLEOTIDE SEQUENCE [LARGE SCALE GENOMIC DNA]</scope>
    <source>
        <strain evidence="1 2">YY2X</strain>
    </source>
</reference>
<keyword evidence="2" id="KW-1185">Reference proteome</keyword>
<organism evidence="1 2">
    <name type="scientific">Ochrobactrum chromiisoli</name>
    <dbReference type="NCBI Taxonomy" id="2993941"/>
    <lineage>
        <taxon>Bacteria</taxon>
        <taxon>Pseudomonadati</taxon>
        <taxon>Pseudomonadota</taxon>
        <taxon>Alphaproteobacteria</taxon>
        <taxon>Hyphomicrobiales</taxon>
        <taxon>Brucellaceae</taxon>
        <taxon>Brucella/Ochrobactrum group</taxon>
        <taxon>Ochrobactrum</taxon>
    </lineage>
</organism>
<dbReference type="Proteomes" id="UP001301216">
    <property type="component" value="Unassembled WGS sequence"/>
</dbReference>
<name>A0ABT3QUB6_9HYPH</name>
<evidence type="ECO:0000313" key="2">
    <source>
        <dbReference type="Proteomes" id="UP001301216"/>
    </source>
</evidence>
<dbReference type="RefSeq" id="WP_265986939.1">
    <property type="nucleotide sequence ID" value="NZ_JAPHAV010000022.1"/>
</dbReference>
<gene>
    <name evidence="1" type="ORF">OPR82_21170</name>
</gene>
<comment type="caution">
    <text evidence="1">The sequence shown here is derived from an EMBL/GenBank/DDBJ whole genome shotgun (WGS) entry which is preliminary data.</text>
</comment>